<keyword evidence="7 10" id="KW-0472">Membrane</keyword>
<dbReference type="Gene3D" id="2.40.170.20">
    <property type="entry name" value="TonB-dependent receptor, beta-barrel domain"/>
    <property type="match status" value="1"/>
</dbReference>
<name>A0A1W2HBI9_9BACT</name>
<evidence type="ECO:0000256" key="10">
    <source>
        <dbReference type="PROSITE-ProRule" id="PRU01360"/>
    </source>
</evidence>
<comment type="subcellular location">
    <subcellularLocation>
        <location evidence="1 10">Cell outer membrane</location>
        <topology evidence="1 10">Multi-pass membrane protein</topology>
    </subcellularLocation>
</comment>
<evidence type="ECO:0000313" key="15">
    <source>
        <dbReference type="Proteomes" id="UP000192333"/>
    </source>
</evidence>
<evidence type="ECO:0000256" key="2">
    <source>
        <dbReference type="ARBA" id="ARBA00022448"/>
    </source>
</evidence>
<dbReference type="PROSITE" id="PS01156">
    <property type="entry name" value="TONB_DEPENDENT_REC_2"/>
    <property type="match status" value="1"/>
</dbReference>
<reference evidence="15" key="1">
    <citation type="submission" date="2017-04" db="EMBL/GenBank/DDBJ databases">
        <authorList>
            <person name="Varghese N."/>
            <person name="Submissions S."/>
        </authorList>
    </citation>
    <scope>NUCLEOTIDE SEQUENCE [LARGE SCALE GENOMIC DNA]</scope>
    <source>
        <strain evidence="15">DSM 16537</strain>
    </source>
</reference>
<dbReference type="PROSITE" id="PS52016">
    <property type="entry name" value="TONB_DEPENDENT_REC_3"/>
    <property type="match status" value="1"/>
</dbReference>
<evidence type="ECO:0000313" key="14">
    <source>
        <dbReference type="EMBL" id="SMD46250.1"/>
    </source>
</evidence>
<dbReference type="InterPro" id="IPR000531">
    <property type="entry name" value="Beta-barrel_TonB"/>
</dbReference>
<dbReference type="Proteomes" id="UP000192333">
    <property type="component" value="Chromosome I"/>
</dbReference>
<evidence type="ECO:0000256" key="7">
    <source>
        <dbReference type="ARBA" id="ARBA00023136"/>
    </source>
</evidence>
<comment type="similarity">
    <text evidence="10 11">Belongs to the TonB-dependent receptor family.</text>
</comment>
<dbReference type="GO" id="GO:0015344">
    <property type="term" value="F:siderophore uptake transmembrane transporter activity"/>
    <property type="evidence" value="ECO:0007669"/>
    <property type="project" value="TreeGrafter"/>
</dbReference>
<evidence type="ECO:0000256" key="4">
    <source>
        <dbReference type="ARBA" id="ARBA00022692"/>
    </source>
</evidence>
<evidence type="ECO:0000256" key="3">
    <source>
        <dbReference type="ARBA" id="ARBA00022452"/>
    </source>
</evidence>
<evidence type="ECO:0000256" key="1">
    <source>
        <dbReference type="ARBA" id="ARBA00004571"/>
    </source>
</evidence>
<accession>A0A1W2HBI9</accession>
<evidence type="ECO:0000259" key="13">
    <source>
        <dbReference type="Pfam" id="PF07715"/>
    </source>
</evidence>
<protein>
    <submittedName>
        <fullName evidence="14">Hemoglobin/transferrin/lactoferrin receptor protein</fullName>
    </submittedName>
</protein>
<evidence type="ECO:0000259" key="12">
    <source>
        <dbReference type="Pfam" id="PF00593"/>
    </source>
</evidence>
<keyword evidence="2 10" id="KW-0813">Transport</keyword>
<dbReference type="InterPro" id="IPR039426">
    <property type="entry name" value="TonB-dep_rcpt-like"/>
</dbReference>
<dbReference type="EMBL" id="LT838813">
    <property type="protein sequence ID" value="SMD46250.1"/>
    <property type="molecule type" value="Genomic_DNA"/>
</dbReference>
<proteinExistence type="inferred from homology"/>
<evidence type="ECO:0000256" key="6">
    <source>
        <dbReference type="ARBA" id="ARBA00023077"/>
    </source>
</evidence>
<dbReference type="PANTHER" id="PTHR30069:SF29">
    <property type="entry name" value="HEMOGLOBIN AND HEMOGLOBIN-HAPTOGLOBIN-BINDING PROTEIN 1-RELATED"/>
    <property type="match status" value="1"/>
</dbReference>
<evidence type="ECO:0000256" key="11">
    <source>
        <dbReference type="RuleBase" id="RU003357"/>
    </source>
</evidence>
<evidence type="ECO:0000256" key="9">
    <source>
        <dbReference type="ARBA" id="ARBA00023237"/>
    </source>
</evidence>
<dbReference type="GO" id="GO:0044718">
    <property type="term" value="P:siderophore transmembrane transport"/>
    <property type="evidence" value="ECO:0007669"/>
    <property type="project" value="TreeGrafter"/>
</dbReference>
<gene>
    <name evidence="14" type="ORF">SAMN00777080_4931</name>
</gene>
<evidence type="ECO:0000256" key="5">
    <source>
        <dbReference type="ARBA" id="ARBA00022729"/>
    </source>
</evidence>
<keyword evidence="9 10" id="KW-0998">Cell outer membrane</keyword>
<dbReference type="Gene3D" id="2.170.130.10">
    <property type="entry name" value="TonB-dependent receptor, plug domain"/>
    <property type="match status" value="1"/>
</dbReference>
<dbReference type="InterPro" id="IPR036942">
    <property type="entry name" value="Beta-barrel_TonB_sf"/>
</dbReference>
<dbReference type="AlphaFoldDB" id="A0A1W2HBI9"/>
<keyword evidence="5" id="KW-0732">Signal</keyword>
<dbReference type="STRING" id="758820.SAMN00777080_4931"/>
<keyword evidence="3 10" id="KW-1134">Transmembrane beta strand</keyword>
<keyword evidence="15" id="KW-1185">Reference proteome</keyword>
<feature type="domain" description="TonB-dependent receptor plug" evidence="13">
    <location>
        <begin position="133"/>
        <end position="240"/>
    </location>
</feature>
<organism evidence="14 15">
    <name type="scientific">Aquiflexum balticum DSM 16537</name>
    <dbReference type="NCBI Taxonomy" id="758820"/>
    <lineage>
        <taxon>Bacteria</taxon>
        <taxon>Pseudomonadati</taxon>
        <taxon>Bacteroidota</taxon>
        <taxon>Cytophagia</taxon>
        <taxon>Cytophagales</taxon>
        <taxon>Cyclobacteriaceae</taxon>
        <taxon>Aquiflexum</taxon>
    </lineage>
</organism>
<feature type="domain" description="TonB-dependent receptor-like beta-barrel" evidence="12">
    <location>
        <begin position="365"/>
        <end position="797"/>
    </location>
</feature>
<evidence type="ECO:0000256" key="8">
    <source>
        <dbReference type="ARBA" id="ARBA00023170"/>
    </source>
</evidence>
<keyword evidence="4 10" id="KW-0812">Transmembrane</keyword>
<dbReference type="Pfam" id="PF00593">
    <property type="entry name" value="TonB_dep_Rec_b-barrel"/>
    <property type="match status" value="1"/>
</dbReference>
<dbReference type="PANTHER" id="PTHR30069">
    <property type="entry name" value="TONB-DEPENDENT OUTER MEMBRANE RECEPTOR"/>
    <property type="match status" value="1"/>
</dbReference>
<dbReference type="SUPFAM" id="SSF56935">
    <property type="entry name" value="Porins"/>
    <property type="match status" value="1"/>
</dbReference>
<sequence length="824" mass="93425">MFHIHKLQLYLPRLWNMVSKMRILILVVIVCLYAQVGFGQVLTVLDFESKKPLEMVAVINQKYKLAVYTDGQGNAEISAFKDFEKIELRLFGYTPLIQSFSELSDLNFIVYLNPSLINLQQAVVSATRWSQNRQEIPARITTITKEERDLLNPQTAADLLGISGEVFIQKSQQGGGSPMIRGFSTNRLLYSVDGVRMNSAIYRSGNLQNVISLDPFAIESTEIFFGPGSIIYGSDAIGAVMSFQTLQPEFSETEKMKLSGNANLRTTTANNEKTGHFHLKYGNKKWAGVSSITHYDFDDLRMGSNGPKEFLRPTFVERIDNQDVLVENPNPKIQVPSGYSQLNLMQKIRFSPNEKWDFTYAFHYSETSDYPRFDRLIRFRPNGQPRSAEWFYGPQKWMMNHLKISNSSPTKYFDSFHINLAYQIFEESRIDRNFNNPIRRNRAEKVGAFSANMDFLKNLSSSAKIFYGAEWVNNDVASIGLDEDIDTGEIKQGPARYPNAIWNSYAVYTTYQKTITPQSLIQTGLRYNIFSLQSDFENNSAFYPLPFSTANNENSALIANAGWVFTPTGSWMMHLNASTGFRAPNVDDIGKFFDSEPGTVTVPNPDLKPEYAYNVELNVSKVFGDRAMIDITGYYTYLDNAIVRRSFTLSGLDSILYDGELSKVLALQNASFVQIIGLQAALEIKFSRLLTFNSKLNLQKGTEEMDDGNQSPSRHAPPTFGVTRLEYSKNKWQIQLFSEYSGGFTFDQLPLEERGKPELYARDDNGNPYSPSWATINLKGLYHLNKFVSLSLGFENLTDVRFRTYSSGIAAPGRNFIISLMGNF</sequence>
<dbReference type="GO" id="GO:0009279">
    <property type="term" value="C:cell outer membrane"/>
    <property type="evidence" value="ECO:0007669"/>
    <property type="project" value="UniProtKB-SubCell"/>
</dbReference>
<dbReference type="InterPro" id="IPR010917">
    <property type="entry name" value="TonB_rcpt_CS"/>
</dbReference>
<dbReference type="InterPro" id="IPR012910">
    <property type="entry name" value="Plug_dom"/>
</dbReference>
<dbReference type="InterPro" id="IPR037066">
    <property type="entry name" value="Plug_dom_sf"/>
</dbReference>
<keyword evidence="8 14" id="KW-0675">Receptor</keyword>
<dbReference type="Pfam" id="PF07715">
    <property type="entry name" value="Plug"/>
    <property type="match status" value="1"/>
</dbReference>
<keyword evidence="6 11" id="KW-0798">TonB box</keyword>